<evidence type="ECO:0000313" key="1">
    <source>
        <dbReference type="EMBL" id="CTQ72316.1"/>
    </source>
</evidence>
<name>A0A0M6ZFB6_9HYPH</name>
<evidence type="ECO:0000313" key="2">
    <source>
        <dbReference type="Proteomes" id="UP000049983"/>
    </source>
</evidence>
<sequence>MRAGELKRPPLLPRNLAMRSCAEGLHVGFFDEISEQKRKSCRQFEERQMVTGVTRMSHFKALTASAG</sequence>
<dbReference type="EMBL" id="CXWC01000011">
    <property type="protein sequence ID" value="CTQ72316.1"/>
    <property type="molecule type" value="Genomic_DNA"/>
</dbReference>
<dbReference type="Proteomes" id="UP000049983">
    <property type="component" value="Unassembled WGS sequence"/>
</dbReference>
<organism evidence="1 2">
    <name type="scientific">Roseibium album</name>
    <dbReference type="NCBI Taxonomy" id="311410"/>
    <lineage>
        <taxon>Bacteria</taxon>
        <taxon>Pseudomonadati</taxon>
        <taxon>Pseudomonadota</taxon>
        <taxon>Alphaproteobacteria</taxon>
        <taxon>Hyphomicrobiales</taxon>
        <taxon>Stappiaceae</taxon>
        <taxon>Roseibium</taxon>
    </lineage>
</organism>
<keyword evidence="2" id="KW-1185">Reference proteome</keyword>
<proteinExistence type="predicted"/>
<protein>
    <submittedName>
        <fullName evidence="1">Uncharacterized protein</fullName>
    </submittedName>
</protein>
<reference evidence="2" key="1">
    <citation type="submission" date="2015-07" db="EMBL/GenBank/DDBJ databases">
        <authorList>
            <person name="Rodrigo-Torres Lidia"/>
            <person name="Arahal R.David."/>
        </authorList>
    </citation>
    <scope>NUCLEOTIDE SEQUENCE [LARGE SCALE GENOMIC DNA]</scope>
    <source>
        <strain evidence="2">CECT 5096</strain>
    </source>
</reference>
<gene>
    <name evidence="1" type="ORF">LA5096_03193</name>
</gene>
<dbReference type="AlphaFoldDB" id="A0A0M6ZFB6"/>
<accession>A0A0M6ZFB6</accession>